<evidence type="ECO:0000313" key="2">
    <source>
        <dbReference type="EMBL" id="TQV65651.1"/>
    </source>
</evidence>
<keyword evidence="1" id="KW-0732">Signal</keyword>
<evidence type="ECO:0000313" key="3">
    <source>
        <dbReference type="Proteomes" id="UP000319732"/>
    </source>
</evidence>
<dbReference type="AlphaFoldDB" id="A0A545SL08"/>
<proteinExistence type="predicted"/>
<sequence length="115" mass="12338">MTNKVLLAVFMGLFSLVPLADTVEQGPFTVSKIRLGEGGLHVALDPAPAGCGGGAQYSMHLKLEPNVETYHKEMISGLLAAYTTGSKLSHIWFSNGGTCSNNHILNLYMFQLVAQ</sequence>
<accession>A0A545SL08</accession>
<reference evidence="2 3" key="1">
    <citation type="submission" date="2019-06" db="EMBL/GenBank/DDBJ databases">
        <title>Whole genome sequence for Cellvibrionaceae sp. R142.</title>
        <authorList>
            <person name="Wang G."/>
        </authorList>
    </citation>
    <scope>NUCLEOTIDE SEQUENCE [LARGE SCALE GENOMIC DNA]</scope>
    <source>
        <strain evidence="2 3">R142</strain>
    </source>
</reference>
<keyword evidence="3" id="KW-1185">Reference proteome</keyword>
<name>A0A545SL08_9GAMM</name>
<dbReference type="Proteomes" id="UP000319732">
    <property type="component" value="Unassembled WGS sequence"/>
</dbReference>
<comment type="caution">
    <text evidence="2">The sequence shown here is derived from an EMBL/GenBank/DDBJ whole genome shotgun (WGS) entry which is preliminary data.</text>
</comment>
<feature type="chain" id="PRO_5022017369" evidence="1">
    <location>
        <begin position="21"/>
        <end position="115"/>
    </location>
</feature>
<organism evidence="2 3">
    <name type="scientific">Exilibacterium tricleocarpae</name>
    <dbReference type="NCBI Taxonomy" id="2591008"/>
    <lineage>
        <taxon>Bacteria</taxon>
        <taxon>Pseudomonadati</taxon>
        <taxon>Pseudomonadota</taxon>
        <taxon>Gammaproteobacteria</taxon>
        <taxon>Cellvibrionales</taxon>
        <taxon>Cellvibrionaceae</taxon>
        <taxon>Exilibacterium</taxon>
    </lineage>
</organism>
<dbReference type="EMBL" id="VHSG01000060">
    <property type="protein sequence ID" value="TQV65651.1"/>
    <property type="molecule type" value="Genomic_DNA"/>
</dbReference>
<dbReference type="RefSeq" id="WP_142930325.1">
    <property type="nucleotide sequence ID" value="NZ_ML660135.1"/>
</dbReference>
<gene>
    <name evidence="2" type="ORF">FKG94_28375</name>
</gene>
<feature type="signal peptide" evidence="1">
    <location>
        <begin position="1"/>
        <end position="20"/>
    </location>
</feature>
<protein>
    <submittedName>
        <fullName evidence="2">Uncharacterized protein</fullName>
    </submittedName>
</protein>
<evidence type="ECO:0000256" key="1">
    <source>
        <dbReference type="SAM" id="SignalP"/>
    </source>
</evidence>